<protein>
    <recommendedName>
        <fullName evidence="3">F-box domain-containing protein</fullName>
    </recommendedName>
</protein>
<sequence length="183" mass="20676">MDASFTKITSALPKDLLKTNDPASEWQKPGILDFISRARAQRDSLDAKIAEFQSVLYQLSSEADALDTDIRKHEGTLSPLRRMPPEVLSTISTIFTFTFSKTPSHRKDPSAPWICSAVCARWRHIALSPSSLSSTWFVRRRPPLSLETQSKLEELRGRGVYIQIVSGTDFFDTLVPETLRIEH</sequence>
<comment type="caution">
    <text evidence="1">The sequence shown here is derived from an EMBL/GenBank/DDBJ whole genome shotgun (WGS) entry which is preliminary data.</text>
</comment>
<keyword evidence="2" id="KW-1185">Reference proteome</keyword>
<proteinExistence type="predicted"/>
<gene>
    <name evidence="1" type="ORF">FB45DRAFT_1030002</name>
</gene>
<name>A0AAD7BMQ8_9AGAR</name>
<dbReference type="EMBL" id="JARKIF010000012">
    <property type="protein sequence ID" value="KAJ7625653.1"/>
    <property type="molecule type" value="Genomic_DNA"/>
</dbReference>
<reference evidence="1" key="1">
    <citation type="submission" date="2023-03" db="EMBL/GenBank/DDBJ databases">
        <title>Massive genome expansion in bonnet fungi (Mycena s.s.) driven by repeated elements and novel gene families across ecological guilds.</title>
        <authorList>
            <consortium name="Lawrence Berkeley National Laboratory"/>
            <person name="Harder C.B."/>
            <person name="Miyauchi S."/>
            <person name="Viragh M."/>
            <person name="Kuo A."/>
            <person name="Thoen E."/>
            <person name="Andreopoulos B."/>
            <person name="Lu D."/>
            <person name="Skrede I."/>
            <person name="Drula E."/>
            <person name="Henrissat B."/>
            <person name="Morin E."/>
            <person name="Kohler A."/>
            <person name="Barry K."/>
            <person name="LaButti K."/>
            <person name="Morin E."/>
            <person name="Salamov A."/>
            <person name="Lipzen A."/>
            <person name="Mereny Z."/>
            <person name="Hegedus B."/>
            <person name="Baldrian P."/>
            <person name="Stursova M."/>
            <person name="Weitz H."/>
            <person name="Taylor A."/>
            <person name="Grigoriev I.V."/>
            <person name="Nagy L.G."/>
            <person name="Martin F."/>
            <person name="Kauserud H."/>
        </authorList>
    </citation>
    <scope>NUCLEOTIDE SEQUENCE</scope>
    <source>
        <strain evidence="1">9284</strain>
    </source>
</reference>
<dbReference type="AlphaFoldDB" id="A0AAD7BMQ8"/>
<evidence type="ECO:0000313" key="2">
    <source>
        <dbReference type="Proteomes" id="UP001221142"/>
    </source>
</evidence>
<dbReference type="Proteomes" id="UP001221142">
    <property type="component" value="Unassembled WGS sequence"/>
</dbReference>
<evidence type="ECO:0008006" key="3">
    <source>
        <dbReference type="Google" id="ProtNLM"/>
    </source>
</evidence>
<organism evidence="1 2">
    <name type="scientific">Roridomyces roridus</name>
    <dbReference type="NCBI Taxonomy" id="1738132"/>
    <lineage>
        <taxon>Eukaryota</taxon>
        <taxon>Fungi</taxon>
        <taxon>Dikarya</taxon>
        <taxon>Basidiomycota</taxon>
        <taxon>Agaricomycotina</taxon>
        <taxon>Agaricomycetes</taxon>
        <taxon>Agaricomycetidae</taxon>
        <taxon>Agaricales</taxon>
        <taxon>Marasmiineae</taxon>
        <taxon>Mycenaceae</taxon>
        <taxon>Roridomyces</taxon>
    </lineage>
</organism>
<accession>A0AAD7BMQ8</accession>
<evidence type="ECO:0000313" key="1">
    <source>
        <dbReference type="EMBL" id="KAJ7625653.1"/>
    </source>
</evidence>